<proteinExistence type="predicted"/>
<dbReference type="Proteomes" id="UP000322521">
    <property type="component" value="Unassembled WGS sequence"/>
</dbReference>
<evidence type="ECO:0000313" key="2">
    <source>
        <dbReference type="Proteomes" id="UP000322521"/>
    </source>
</evidence>
<keyword evidence="2" id="KW-1185">Reference proteome</keyword>
<organism evidence="1 2">
    <name type="scientific">Vibrio gigantis</name>
    <dbReference type="NCBI Taxonomy" id="296199"/>
    <lineage>
        <taxon>Bacteria</taxon>
        <taxon>Pseudomonadati</taxon>
        <taxon>Pseudomonadota</taxon>
        <taxon>Gammaproteobacteria</taxon>
        <taxon>Vibrionales</taxon>
        <taxon>Vibrionaceae</taxon>
        <taxon>Vibrio</taxon>
    </lineage>
</organism>
<comment type="caution">
    <text evidence="1">The sequence shown here is derived from an EMBL/GenBank/DDBJ whole genome shotgun (WGS) entry which is preliminary data.</text>
</comment>
<gene>
    <name evidence="1" type="ORF">F4W18_12890</name>
</gene>
<sequence>MRSVVSDDKITDFRELVNSNSSFVYQIYKDKGGKNLFNLVCSAMDWITVSVRHLENAPEFDKNIDSRCMQVYSLISSIDLIFESIKQLHRVFMNDNKDPFHGEKKCFKARLFPNEDDNNYFKTIRACFGAHPVNLNQENSKRFASWPFTSSFNTGDLSVHLYSRDVGKEDLTLNLNINELFEFLKIRYEYLDVIADRIETLFVEYQHKLSKEKIETKPDPLEQLYVLRTESEKRLDNEYYNGEIDDLIMIFEAEVTDADLVPLADKYKESLLPLIEEIKTNLQEMNIVDLATISVLRLRSDLNKELRYELGKFYTWVHSGRYDPLLEYYFERFDASTDGKFKFTKTDDIKLAFLKTKLMLTERCE</sequence>
<dbReference type="AlphaFoldDB" id="A0A5M9NWG3"/>
<dbReference type="RefSeq" id="WP_086715510.1">
    <property type="nucleotide sequence ID" value="NZ_AP025494.1"/>
</dbReference>
<dbReference type="OrthoDB" id="6402419at2"/>
<evidence type="ECO:0000313" key="1">
    <source>
        <dbReference type="EMBL" id="KAA8675516.1"/>
    </source>
</evidence>
<name>A0A5M9NWG3_9VIBR</name>
<dbReference type="EMBL" id="VXJS01000007">
    <property type="protein sequence ID" value="KAA8675516.1"/>
    <property type="molecule type" value="Genomic_DNA"/>
</dbReference>
<accession>A0A5M9NWG3</accession>
<protein>
    <submittedName>
        <fullName evidence="1">Uncharacterized protein</fullName>
    </submittedName>
</protein>
<reference evidence="1 2" key="1">
    <citation type="submission" date="2019-09" db="EMBL/GenBank/DDBJ databases">
        <title>Draft genome sequence of various Type strains from the CCUG.</title>
        <authorList>
            <person name="Pineiro-Iglesias B."/>
            <person name="Tunovic T."/>
            <person name="Unosson C."/>
            <person name="Inganas E."/>
            <person name="Ohlen M."/>
            <person name="Cardew S."/>
            <person name="Jensie-Markopoulos S."/>
            <person name="Salva-Serra F."/>
            <person name="Jaen-Luchoro D."/>
            <person name="Karlsson R."/>
            <person name="Svensson-Stadler L."/>
            <person name="Chun J."/>
            <person name="Moore E."/>
        </authorList>
    </citation>
    <scope>NUCLEOTIDE SEQUENCE [LARGE SCALE GENOMIC DNA]</scope>
    <source>
        <strain evidence="1 2">CCUG 56969T</strain>
    </source>
</reference>